<comment type="similarity">
    <text evidence="8">Belongs to the G-protein coupled receptor 1 family.</text>
</comment>
<dbReference type="Gene3D" id="1.20.1070.10">
    <property type="entry name" value="Rhodopsin 7-helix transmembrane proteins"/>
    <property type="match status" value="1"/>
</dbReference>
<dbReference type="PROSITE" id="PS50262">
    <property type="entry name" value="G_PROTEIN_RECEP_F1_2"/>
    <property type="match status" value="1"/>
</dbReference>
<evidence type="ECO:0000313" key="12">
    <source>
        <dbReference type="Proteomes" id="UP000001593"/>
    </source>
</evidence>
<dbReference type="Pfam" id="PF00001">
    <property type="entry name" value="7tm_1"/>
    <property type="match status" value="1"/>
</dbReference>
<dbReference type="PROSITE" id="PS00237">
    <property type="entry name" value="G_PROTEIN_RECEP_F1_1"/>
    <property type="match status" value="1"/>
</dbReference>
<dbReference type="PhylomeDB" id="A7S676"/>
<evidence type="ECO:0000256" key="7">
    <source>
        <dbReference type="ARBA" id="ARBA00023224"/>
    </source>
</evidence>
<dbReference type="InterPro" id="IPR017452">
    <property type="entry name" value="GPCR_Rhodpsn_7TM"/>
</dbReference>
<feature type="domain" description="G-protein coupled receptors family 1 profile" evidence="10">
    <location>
        <begin position="11"/>
        <end position="281"/>
    </location>
</feature>
<comment type="subcellular location">
    <subcellularLocation>
        <location evidence="1">Membrane</location>
        <topology evidence="1">Multi-pass membrane protein</topology>
    </subcellularLocation>
</comment>
<evidence type="ECO:0000256" key="6">
    <source>
        <dbReference type="ARBA" id="ARBA00023170"/>
    </source>
</evidence>
<dbReference type="AlphaFoldDB" id="A7S676"/>
<dbReference type="OMA" id="PACTRAN"/>
<keyword evidence="2 8" id="KW-0812">Transmembrane</keyword>
<evidence type="ECO:0000313" key="11">
    <source>
        <dbReference type="EMBL" id="EDO40816.1"/>
    </source>
</evidence>
<evidence type="ECO:0000256" key="4">
    <source>
        <dbReference type="ARBA" id="ARBA00023040"/>
    </source>
</evidence>
<dbReference type="PANTHER" id="PTHR45695">
    <property type="entry name" value="LEUCOKININ RECEPTOR-RELATED"/>
    <property type="match status" value="1"/>
</dbReference>
<sequence>YGLIVVAGLIGNILVAAVILGNKSMRKSTNYFILSMAIADLLVILVTIPQKITGVMLENMHRWIFKGTLGLVLCKTSNFLNDLATAVSIFSLILITFDRFFAVVFPLKYHIMSSTNCKCLIALSWIVGSEMHAVYFYVFDIFSPRAGLELCVPIWKSKFQDPHLQKNYYLSMFCILAIIPFGIMVIAYTLILVKLRYMSMPLGDSVTEKQRRQREQRERKVLRMAVAIVMSFACCWAPFNVMAFLNFFVFVRDNDLCLKLRLSIFCGIPAYLFSALNPVIVFSFSENFRQGLKMYLSRLCP</sequence>
<dbReference type="GO" id="GO:0004930">
    <property type="term" value="F:G protein-coupled receptor activity"/>
    <property type="evidence" value="ECO:0007669"/>
    <property type="project" value="UniProtKB-KW"/>
</dbReference>
<keyword evidence="12" id="KW-1185">Reference proteome</keyword>
<dbReference type="SMART" id="SM01381">
    <property type="entry name" value="7TM_GPCR_Srsx"/>
    <property type="match status" value="1"/>
</dbReference>
<keyword evidence="7 8" id="KW-0807">Transducer</keyword>
<protein>
    <recommendedName>
        <fullName evidence="10">G-protein coupled receptors family 1 profile domain-containing protein</fullName>
    </recommendedName>
</protein>
<name>A7S676_NEMVE</name>
<feature type="transmembrane region" description="Helical" evidence="9">
    <location>
        <begin position="83"/>
        <end position="107"/>
    </location>
</feature>
<keyword evidence="6 8" id="KW-0675">Receptor</keyword>
<feature type="transmembrane region" description="Helical" evidence="9">
    <location>
        <begin position="6"/>
        <end position="22"/>
    </location>
</feature>
<organism evidence="11 12">
    <name type="scientific">Nematostella vectensis</name>
    <name type="common">Starlet sea anemone</name>
    <dbReference type="NCBI Taxonomy" id="45351"/>
    <lineage>
        <taxon>Eukaryota</taxon>
        <taxon>Metazoa</taxon>
        <taxon>Cnidaria</taxon>
        <taxon>Anthozoa</taxon>
        <taxon>Hexacorallia</taxon>
        <taxon>Actiniaria</taxon>
        <taxon>Edwardsiidae</taxon>
        <taxon>Nematostella</taxon>
    </lineage>
</organism>
<evidence type="ECO:0000259" key="10">
    <source>
        <dbReference type="PROSITE" id="PS50262"/>
    </source>
</evidence>
<dbReference type="eggNOG" id="KOG4219">
    <property type="taxonomic scope" value="Eukaryota"/>
</dbReference>
<dbReference type="PRINTS" id="PR00237">
    <property type="entry name" value="GPCRRHODOPSN"/>
</dbReference>
<proteinExistence type="inferred from homology"/>
<dbReference type="FunFam" id="1.20.1070.10:FF:000291">
    <property type="entry name" value="Predicted protein"/>
    <property type="match status" value="1"/>
</dbReference>
<dbReference type="CDD" id="cd00637">
    <property type="entry name" value="7tm_classA_rhodopsin-like"/>
    <property type="match status" value="1"/>
</dbReference>
<gene>
    <name evidence="11" type="ORF">NEMVEDRAFT_v1g41512</name>
</gene>
<feature type="non-terminal residue" evidence="11">
    <location>
        <position position="1"/>
    </location>
</feature>
<feature type="transmembrane region" description="Helical" evidence="9">
    <location>
        <begin position="221"/>
        <end position="250"/>
    </location>
</feature>
<keyword evidence="5 9" id="KW-0472">Membrane</keyword>
<dbReference type="SUPFAM" id="SSF81321">
    <property type="entry name" value="Family A G protein-coupled receptor-like"/>
    <property type="match status" value="1"/>
</dbReference>
<feature type="transmembrane region" description="Helical" evidence="9">
    <location>
        <begin position="168"/>
        <end position="193"/>
    </location>
</feature>
<dbReference type="GO" id="GO:0016020">
    <property type="term" value="C:membrane"/>
    <property type="evidence" value="ECO:0007669"/>
    <property type="project" value="UniProtKB-SubCell"/>
</dbReference>
<feature type="transmembrane region" description="Helical" evidence="9">
    <location>
        <begin position="119"/>
        <end position="138"/>
    </location>
</feature>
<keyword evidence="4 8" id="KW-0297">G-protein coupled receptor</keyword>
<reference evidence="11 12" key="1">
    <citation type="journal article" date="2007" name="Science">
        <title>Sea anemone genome reveals ancestral eumetazoan gene repertoire and genomic organization.</title>
        <authorList>
            <person name="Putnam N.H."/>
            <person name="Srivastava M."/>
            <person name="Hellsten U."/>
            <person name="Dirks B."/>
            <person name="Chapman J."/>
            <person name="Salamov A."/>
            <person name="Terry A."/>
            <person name="Shapiro H."/>
            <person name="Lindquist E."/>
            <person name="Kapitonov V.V."/>
            <person name="Jurka J."/>
            <person name="Genikhovich G."/>
            <person name="Grigoriev I.V."/>
            <person name="Lucas S.M."/>
            <person name="Steele R.E."/>
            <person name="Finnerty J.R."/>
            <person name="Technau U."/>
            <person name="Martindale M.Q."/>
            <person name="Rokhsar D.S."/>
        </authorList>
    </citation>
    <scope>NUCLEOTIDE SEQUENCE [LARGE SCALE GENOMIC DNA]</scope>
    <source>
        <strain evidence="12">CH2 X CH6</strain>
    </source>
</reference>
<evidence type="ECO:0000256" key="1">
    <source>
        <dbReference type="ARBA" id="ARBA00004141"/>
    </source>
</evidence>
<evidence type="ECO:0000256" key="3">
    <source>
        <dbReference type="ARBA" id="ARBA00022989"/>
    </source>
</evidence>
<dbReference type="InterPro" id="IPR000276">
    <property type="entry name" value="GPCR_Rhodpsn"/>
</dbReference>
<feature type="non-terminal residue" evidence="11">
    <location>
        <position position="301"/>
    </location>
</feature>
<evidence type="ECO:0000256" key="8">
    <source>
        <dbReference type="RuleBase" id="RU000688"/>
    </source>
</evidence>
<evidence type="ECO:0000256" key="2">
    <source>
        <dbReference type="ARBA" id="ARBA00022692"/>
    </source>
</evidence>
<keyword evidence="3 9" id="KW-1133">Transmembrane helix</keyword>
<feature type="transmembrane region" description="Helical" evidence="9">
    <location>
        <begin position="29"/>
        <end position="48"/>
    </location>
</feature>
<evidence type="ECO:0000256" key="5">
    <source>
        <dbReference type="ARBA" id="ARBA00023136"/>
    </source>
</evidence>
<dbReference type="PANTHER" id="PTHR45695:SF9">
    <property type="entry name" value="LEUCOKININ RECEPTOR"/>
    <property type="match status" value="1"/>
</dbReference>
<accession>A7S676</accession>
<dbReference type="STRING" id="45351.A7S676"/>
<dbReference type="HOGENOM" id="CLU_009579_3_0_1"/>
<evidence type="ECO:0000256" key="9">
    <source>
        <dbReference type="SAM" id="Phobius"/>
    </source>
</evidence>
<dbReference type="EMBL" id="DS469586">
    <property type="protein sequence ID" value="EDO40816.1"/>
    <property type="molecule type" value="Genomic_DNA"/>
</dbReference>
<feature type="transmembrane region" description="Helical" evidence="9">
    <location>
        <begin position="262"/>
        <end position="284"/>
    </location>
</feature>
<dbReference type="Proteomes" id="UP000001593">
    <property type="component" value="Unassembled WGS sequence"/>
</dbReference>
<dbReference type="InParanoid" id="A7S676"/>